<protein>
    <submittedName>
        <fullName evidence="1">Uncharacterized protein</fullName>
    </submittedName>
</protein>
<organism evidence="1 2">
    <name type="scientific">Caballeronia udeis</name>
    <dbReference type="NCBI Taxonomy" id="1232866"/>
    <lineage>
        <taxon>Bacteria</taxon>
        <taxon>Pseudomonadati</taxon>
        <taxon>Pseudomonadota</taxon>
        <taxon>Betaproteobacteria</taxon>
        <taxon>Burkholderiales</taxon>
        <taxon>Burkholderiaceae</taxon>
        <taxon>Caballeronia</taxon>
    </lineage>
</organism>
<dbReference type="RefSeq" id="WP_404613781.1">
    <property type="nucleotide sequence ID" value="NZ_JBIYDN010000039.1"/>
</dbReference>
<dbReference type="Proteomes" id="UP001620514">
    <property type="component" value="Unassembled WGS sequence"/>
</dbReference>
<gene>
    <name evidence="1" type="ORF">ABH943_007874</name>
</gene>
<comment type="caution">
    <text evidence="1">The sequence shown here is derived from an EMBL/GenBank/DDBJ whole genome shotgun (WGS) entry which is preliminary data.</text>
</comment>
<reference evidence="1 2" key="1">
    <citation type="submission" date="2024-11" db="EMBL/GenBank/DDBJ databases">
        <title>Using genomics to understand microbial adaptation to soil warming.</title>
        <authorList>
            <person name="Deangelis K.M. PhD."/>
        </authorList>
    </citation>
    <scope>NUCLEOTIDE SEQUENCE [LARGE SCALE GENOMIC DNA]</scope>
    <source>
        <strain evidence="1 2">GAS97</strain>
    </source>
</reference>
<proteinExistence type="predicted"/>
<evidence type="ECO:0000313" key="2">
    <source>
        <dbReference type="Proteomes" id="UP001620514"/>
    </source>
</evidence>
<accession>A0ABW8MZ66</accession>
<sequence length="58" mass="6632">MKINVHIAQYAAEYVKNFHKNLGDDPAVPDLPIQNFGYLYLADNEQFKSSSSMSRKLN</sequence>
<keyword evidence="2" id="KW-1185">Reference proteome</keyword>
<name>A0ABW8MZ66_9BURK</name>
<dbReference type="EMBL" id="JBIYDN010000039">
    <property type="protein sequence ID" value="MFK4447835.1"/>
    <property type="molecule type" value="Genomic_DNA"/>
</dbReference>
<evidence type="ECO:0000313" key="1">
    <source>
        <dbReference type="EMBL" id="MFK4447835.1"/>
    </source>
</evidence>